<evidence type="ECO:0000313" key="4">
    <source>
        <dbReference type="Proteomes" id="UP000295604"/>
    </source>
</evidence>
<evidence type="ECO:0000256" key="1">
    <source>
        <dbReference type="SAM" id="MobiDB-lite"/>
    </source>
</evidence>
<protein>
    <submittedName>
        <fullName evidence="3">Uncharacterized protein</fullName>
    </submittedName>
</protein>
<gene>
    <name evidence="3" type="ORF">C8034_v006250</name>
</gene>
<comment type="caution">
    <text evidence="3">The sequence shown here is derived from an EMBL/GenBank/DDBJ whole genome shotgun (WGS) entry which is preliminary data.</text>
</comment>
<organism evidence="3 4">
    <name type="scientific">Colletotrichum sidae</name>
    <dbReference type="NCBI Taxonomy" id="1347389"/>
    <lineage>
        <taxon>Eukaryota</taxon>
        <taxon>Fungi</taxon>
        <taxon>Dikarya</taxon>
        <taxon>Ascomycota</taxon>
        <taxon>Pezizomycotina</taxon>
        <taxon>Sordariomycetes</taxon>
        <taxon>Hypocreomycetidae</taxon>
        <taxon>Glomerellales</taxon>
        <taxon>Glomerellaceae</taxon>
        <taxon>Colletotrichum</taxon>
        <taxon>Colletotrichum orbiculare species complex</taxon>
    </lineage>
</organism>
<keyword evidence="2" id="KW-0732">Signal</keyword>
<sequence length="185" mass="19574">MANPFTLLLGALSALLFLQLAAAQAAPAATPTCAEAPKDIWLAGQNWENLSLQTIGVWYANVPAEGPAPQVRPRSLKERRKRKKGKKGKKGKGGGGEEEPVGEGQPQGQAPAPGAECTFTQSSTGGQDTLLFKNSAIYRQIVCVTTVIGGSEMMCYWLNAGDSCTTTTSSQWLFFSVSVPDANVL</sequence>
<proteinExistence type="predicted"/>
<evidence type="ECO:0000313" key="3">
    <source>
        <dbReference type="EMBL" id="TEA12068.1"/>
    </source>
</evidence>
<accession>A0A4R8T6C5</accession>
<feature type="region of interest" description="Disordered" evidence="1">
    <location>
        <begin position="68"/>
        <end position="120"/>
    </location>
</feature>
<feature type="compositionally biased region" description="Basic residues" evidence="1">
    <location>
        <begin position="77"/>
        <end position="92"/>
    </location>
</feature>
<reference evidence="3 4" key="1">
    <citation type="submission" date="2018-11" db="EMBL/GenBank/DDBJ databases">
        <title>Genome sequence and assembly of Colletotrichum sidae.</title>
        <authorList>
            <person name="Gan P."/>
            <person name="Shirasu K."/>
        </authorList>
    </citation>
    <scope>NUCLEOTIDE SEQUENCE [LARGE SCALE GENOMIC DNA]</scope>
    <source>
        <strain evidence="3 4">CBS 518.97</strain>
    </source>
</reference>
<name>A0A4R8T6C5_9PEZI</name>
<evidence type="ECO:0000256" key="2">
    <source>
        <dbReference type="SAM" id="SignalP"/>
    </source>
</evidence>
<dbReference type="EMBL" id="QAPF01000286">
    <property type="protein sequence ID" value="TEA12068.1"/>
    <property type="molecule type" value="Genomic_DNA"/>
</dbReference>
<feature type="chain" id="PRO_5020452706" evidence="2">
    <location>
        <begin position="24"/>
        <end position="185"/>
    </location>
</feature>
<feature type="compositionally biased region" description="Low complexity" evidence="1">
    <location>
        <begin position="102"/>
        <end position="116"/>
    </location>
</feature>
<keyword evidence="4" id="KW-1185">Reference proteome</keyword>
<dbReference type="AlphaFoldDB" id="A0A4R8T6C5"/>
<feature type="signal peptide" evidence="2">
    <location>
        <begin position="1"/>
        <end position="23"/>
    </location>
</feature>
<dbReference type="Proteomes" id="UP000295604">
    <property type="component" value="Unassembled WGS sequence"/>
</dbReference>